<comment type="caution">
    <text evidence="2">The sequence shown here is derived from an EMBL/GenBank/DDBJ whole genome shotgun (WGS) entry which is preliminary data.</text>
</comment>
<name>A0ABV6YI46_UNCEI</name>
<proteinExistence type="predicted"/>
<keyword evidence="3" id="KW-1185">Reference proteome</keyword>
<evidence type="ECO:0000256" key="1">
    <source>
        <dbReference type="SAM" id="MobiDB-lite"/>
    </source>
</evidence>
<accession>A0ABV6YI46</accession>
<organism evidence="2 3">
    <name type="scientific">Eiseniibacteriota bacterium</name>
    <dbReference type="NCBI Taxonomy" id="2212470"/>
    <lineage>
        <taxon>Bacteria</taxon>
        <taxon>Candidatus Eiseniibacteriota</taxon>
    </lineage>
</organism>
<protein>
    <submittedName>
        <fullName evidence="2">Uncharacterized protein</fullName>
    </submittedName>
</protein>
<sequence>MKGLSWDDFHEKARASVCRDCNCGVTSPWRGNSACLQAWLRFHSSRGIILSCNAARSTNGRPRREDSLMSAPLSKSGLELT</sequence>
<dbReference type="Proteomes" id="UP001593833">
    <property type="component" value="Unassembled WGS sequence"/>
</dbReference>
<feature type="region of interest" description="Disordered" evidence="1">
    <location>
        <begin position="57"/>
        <end position="81"/>
    </location>
</feature>
<reference evidence="2 3" key="1">
    <citation type="submission" date="2024-09" db="EMBL/GenBank/DDBJ databases">
        <authorList>
            <person name="D'Angelo T."/>
        </authorList>
    </citation>
    <scope>NUCLEOTIDE SEQUENCE [LARGE SCALE GENOMIC DNA]</scope>
    <source>
        <strain evidence="2">SAG AM-320-E07</strain>
    </source>
</reference>
<gene>
    <name evidence="2" type="ORF">ACFL6M_00275</name>
</gene>
<evidence type="ECO:0000313" key="2">
    <source>
        <dbReference type="EMBL" id="MFC1572012.1"/>
    </source>
</evidence>
<dbReference type="EMBL" id="JBHPKH010000001">
    <property type="protein sequence ID" value="MFC1572012.1"/>
    <property type="molecule type" value="Genomic_DNA"/>
</dbReference>
<evidence type="ECO:0000313" key="3">
    <source>
        <dbReference type="Proteomes" id="UP001593833"/>
    </source>
</evidence>